<dbReference type="GO" id="GO:0003677">
    <property type="term" value="F:DNA binding"/>
    <property type="evidence" value="ECO:0007669"/>
    <property type="project" value="InterPro"/>
</dbReference>
<dbReference type="PROSITE" id="PS51194">
    <property type="entry name" value="HELICASE_CTER"/>
    <property type="match status" value="1"/>
</dbReference>
<accession>A0A1V9RFU3</accession>
<evidence type="ECO:0000313" key="4">
    <source>
        <dbReference type="Proteomes" id="UP000192575"/>
    </source>
</evidence>
<keyword evidence="3" id="KW-0347">Helicase</keyword>
<dbReference type="GO" id="GO:0005524">
    <property type="term" value="F:ATP binding"/>
    <property type="evidence" value="ECO:0007669"/>
    <property type="project" value="InterPro"/>
</dbReference>
<evidence type="ECO:0000259" key="2">
    <source>
        <dbReference type="PROSITE" id="PS51194"/>
    </source>
</evidence>
<dbReference type="EMBL" id="NBEF01000009">
    <property type="protein sequence ID" value="OQQ92007.1"/>
    <property type="molecule type" value="Genomic_DNA"/>
</dbReference>
<name>A0A1V9RFU3_9LACO</name>
<dbReference type="Proteomes" id="UP000192575">
    <property type="component" value="Unassembled WGS sequence"/>
</dbReference>
<dbReference type="InterPro" id="IPR014001">
    <property type="entry name" value="Helicase_ATP-bd"/>
</dbReference>
<gene>
    <name evidence="3" type="ORF">B6U56_01425</name>
</gene>
<dbReference type="PANTHER" id="PTHR47396">
    <property type="entry name" value="TYPE I RESTRICTION ENZYME ECOKI R PROTEIN"/>
    <property type="match status" value="1"/>
</dbReference>
<dbReference type="SUPFAM" id="SSF52540">
    <property type="entry name" value="P-loop containing nucleoside triphosphate hydrolases"/>
    <property type="match status" value="1"/>
</dbReference>
<dbReference type="GO" id="GO:0004386">
    <property type="term" value="F:helicase activity"/>
    <property type="evidence" value="ECO:0007669"/>
    <property type="project" value="UniProtKB-KW"/>
</dbReference>
<dbReference type="InterPro" id="IPR027417">
    <property type="entry name" value="P-loop_NTPase"/>
</dbReference>
<dbReference type="AlphaFoldDB" id="A0A1V9RFU3"/>
<keyword evidence="3" id="KW-0067">ATP-binding</keyword>
<dbReference type="InterPro" id="IPR006935">
    <property type="entry name" value="Helicase/UvrB_N"/>
</dbReference>
<organism evidence="3 4">
    <name type="scientific">Ligilactobacillus salivarius</name>
    <dbReference type="NCBI Taxonomy" id="1624"/>
    <lineage>
        <taxon>Bacteria</taxon>
        <taxon>Bacillati</taxon>
        <taxon>Bacillota</taxon>
        <taxon>Bacilli</taxon>
        <taxon>Lactobacillales</taxon>
        <taxon>Lactobacillaceae</taxon>
        <taxon>Ligilactobacillus</taxon>
    </lineage>
</organism>
<reference evidence="3 4" key="1">
    <citation type="submission" date="2017-03" db="EMBL/GenBank/DDBJ databases">
        <title>Phylogenomics and comparative genomics of Lactobacillus salivarius, a mammalian gut commensal.</title>
        <authorList>
            <person name="Harris H.M."/>
        </authorList>
    </citation>
    <scope>NUCLEOTIDE SEQUENCE [LARGE SCALE GENOMIC DNA]</scope>
    <source>
        <strain evidence="3 4">JCM 1047</strain>
    </source>
</reference>
<dbReference type="SMART" id="SM00490">
    <property type="entry name" value="HELICc"/>
    <property type="match status" value="1"/>
</dbReference>
<dbReference type="Gene3D" id="3.40.50.300">
    <property type="entry name" value="P-loop containing nucleotide triphosphate hydrolases"/>
    <property type="match status" value="2"/>
</dbReference>
<dbReference type="InterPro" id="IPR050742">
    <property type="entry name" value="Helicase_Restrict-Modif_Enz"/>
</dbReference>
<dbReference type="Pfam" id="PF04851">
    <property type="entry name" value="ResIII"/>
    <property type="match status" value="1"/>
</dbReference>
<keyword evidence="3" id="KW-0547">Nucleotide-binding</keyword>
<dbReference type="GO" id="GO:0016787">
    <property type="term" value="F:hydrolase activity"/>
    <property type="evidence" value="ECO:0007669"/>
    <property type="project" value="InterPro"/>
</dbReference>
<feature type="domain" description="Helicase ATP-binding" evidence="1">
    <location>
        <begin position="17"/>
        <end position="152"/>
    </location>
</feature>
<dbReference type="RefSeq" id="WP_081533614.1">
    <property type="nucleotide sequence ID" value="NZ_NBEF01000009.1"/>
</dbReference>
<evidence type="ECO:0000313" key="3">
    <source>
        <dbReference type="EMBL" id="OQQ92007.1"/>
    </source>
</evidence>
<protein>
    <submittedName>
        <fullName evidence="3">DEAD/DEAH box helicase</fullName>
    </submittedName>
</protein>
<dbReference type="PANTHER" id="PTHR47396:SF1">
    <property type="entry name" value="ATP-DEPENDENT HELICASE IRC3-RELATED"/>
    <property type="match status" value="1"/>
</dbReference>
<evidence type="ECO:0000259" key="1">
    <source>
        <dbReference type="PROSITE" id="PS51192"/>
    </source>
</evidence>
<dbReference type="InterPro" id="IPR003593">
    <property type="entry name" value="AAA+_ATPase"/>
</dbReference>
<dbReference type="SMART" id="SM00487">
    <property type="entry name" value="DEXDc"/>
    <property type="match status" value="1"/>
</dbReference>
<dbReference type="Pfam" id="PF00271">
    <property type="entry name" value="Helicase_C"/>
    <property type="match status" value="1"/>
</dbReference>
<keyword evidence="3" id="KW-0378">Hydrolase</keyword>
<dbReference type="GO" id="GO:0005829">
    <property type="term" value="C:cytosol"/>
    <property type="evidence" value="ECO:0007669"/>
    <property type="project" value="TreeGrafter"/>
</dbReference>
<dbReference type="InterPro" id="IPR001650">
    <property type="entry name" value="Helicase_C-like"/>
</dbReference>
<feature type="domain" description="Helicase C-terminal" evidence="2">
    <location>
        <begin position="205"/>
        <end position="363"/>
    </location>
</feature>
<dbReference type="PROSITE" id="PS51192">
    <property type="entry name" value="HELICASE_ATP_BIND_1"/>
    <property type="match status" value="1"/>
</dbReference>
<dbReference type="SMART" id="SM00382">
    <property type="entry name" value="AAA"/>
    <property type="match status" value="1"/>
</dbReference>
<comment type="caution">
    <text evidence="3">The sequence shown here is derived from an EMBL/GenBank/DDBJ whole genome shotgun (WGS) entry which is preliminary data.</text>
</comment>
<proteinExistence type="predicted"/>
<sequence length="455" mass="51714">MFKLRDYQLESINNIYDSVKKGHHSIIVQSPPRTGKTVIMSEIARRATKKGNRVMFVVHRKEIVDQVIKTFKANEVDMNLAQIGMVQTFTRRVDKLSEPTIIFVDEAHHVLARSYRRILETFPDALKLLFTATPVRLNGEGFEDVADDLIIGKPISWLIDNQFLAPVDYYAPVALDTSKLKTKCTGDYDEQSIKDALKPKIYGRTVDQYLKLAKGKQAIAYTYNVESAERLAKQFSQKGILAKAVSGTTPKTERDQIIKDYRAGKVRIVTNAELFTEGLDLPNVDCVIMLRPTKSLSLYLQFAMRSMNPRAGKTAIIIDQVGNVQRFGLPTQDRYWSLEGTKKQKESNRPKIQPVSTCPSCFAAFYRNGNTCPFCGADLVEEREIEVVDKAELKKVVARRKEIFKKIINDKVANNVVDKKPSDLKNYAEVKAYAELKGYKPGWAYFYAKQRGFIK</sequence>